<evidence type="ECO:0000259" key="4">
    <source>
        <dbReference type="Pfam" id="PF17172"/>
    </source>
</evidence>
<reference evidence="5 6" key="1">
    <citation type="submission" date="2023-01" db="EMBL/GenBank/DDBJ databases">
        <authorList>
            <person name="Kreplak J."/>
        </authorList>
    </citation>
    <scope>NUCLEOTIDE SEQUENCE [LARGE SCALE GENOMIC DNA]</scope>
</reference>
<protein>
    <recommendedName>
        <fullName evidence="7">Metaxin</fullName>
    </recommendedName>
</protein>
<dbReference type="Pfam" id="PF17171">
    <property type="entry name" value="GST_C_6"/>
    <property type="match status" value="1"/>
</dbReference>
<dbReference type="EMBL" id="OX451736">
    <property type="protein sequence ID" value="CAI8589941.1"/>
    <property type="molecule type" value="Genomic_DNA"/>
</dbReference>
<dbReference type="InterPro" id="IPR012336">
    <property type="entry name" value="Thioredoxin-like_fold"/>
</dbReference>
<dbReference type="InterPro" id="IPR050931">
    <property type="entry name" value="Mito_Protein_Transport_Metaxin"/>
</dbReference>
<dbReference type="AlphaFoldDB" id="A0AAV0YVL2"/>
<accession>A0AAV0YVL2</accession>
<organism evidence="5 6">
    <name type="scientific">Vicia faba</name>
    <name type="common">Broad bean</name>
    <name type="synonym">Faba vulgaris</name>
    <dbReference type="NCBI Taxonomy" id="3906"/>
    <lineage>
        <taxon>Eukaryota</taxon>
        <taxon>Viridiplantae</taxon>
        <taxon>Streptophyta</taxon>
        <taxon>Embryophyta</taxon>
        <taxon>Tracheophyta</taxon>
        <taxon>Spermatophyta</taxon>
        <taxon>Magnoliopsida</taxon>
        <taxon>eudicotyledons</taxon>
        <taxon>Gunneridae</taxon>
        <taxon>Pentapetalae</taxon>
        <taxon>rosids</taxon>
        <taxon>fabids</taxon>
        <taxon>Fabales</taxon>
        <taxon>Fabaceae</taxon>
        <taxon>Papilionoideae</taxon>
        <taxon>50 kb inversion clade</taxon>
        <taxon>NPAAA clade</taxon>
        <taxon>Hologalegina</taxon>
        <taxon>IRL clade</taxon>
        <taxon>Fabeae</taxon>
        <taxon>Vicia</taxon>
    </lineage>
</organism>
<evidence type="ECO:0000256" key="2">
    <source>
        <dbReference type="SAM" id="Phobius"/>
    </source>
</evidence>
<dbReference type="GO" id="GO:0006626">
    <property type="term" value="P:protein targeting to mitochondrion"/>
    <property type="evidence" value="ECO:0007669"/>
    <property type="project" value="TreeGrafter"/>
</dbReference>
<proteinExistence type="predicted"/>
<dbReference type="GO" id="GO:0005741">
    <property type="term" value="C:mitochondrial outer membrane"/>
    <property type="evidence" value="ECO:0007669"/>
    <property type="project" value="TreeGrafter"/>
</dbReference>
<dbReference type="CDD" id="cd03193">
    <property type="entry name" value="GST_C_Metaxin"/>
    <property type="match status" value="1"/>
</dbReference>
<feature type="compositionally biased region" description="Low complexity" evidence="1">
    <location>
        <begin position="247"/>
        <end position="259"/>
    </location>
</feature>
<feature type="region of interest" description="Disordered" evidence="1">
    <location>
        <begin position="244"/>
        <end position="274"/>
    </location>
</feature>
<keyword evidence="2" id="KW-0472">Membrane</keyword>
<feature type="transmembrane region" description="Helical" evidence="2">
    <location>
        <begin position="283"/>
        <end position="302"/>
    </location>
</feature>
<name>A0AAV0YVL2_VICFA</name>
<sequence length="321" mass="36359">METNENTLVVRKPCFGLPVGCPQCLSAYIYLKLSQLPFHLDYHLNYPDSDQIPYFEVGDYVTYNNEKGGIIEGLKRDLADLDVGVSSLPEWIPTKVMLTTWLADALEYELWVGGDASSAYRIYYSDLPWTIGKVLFWKKARWVKHKHEISKDNAEVKEEEIYGRANSAYDALSTLLGEENYLFENRASSLDAIFLAHALVVLQAFPESSILRTNFLKHANLVRYVQQHKEELIESAGTSASNDSYFGASSTSGGPSTKSSKFKSKHKKEKTKEEKKYRKRAKYFVVAQLVSVVLFLSIMSGFSDDGEVELDDGDLDYGYDE</sequence>
<feature type="domain" description="Thioredoxin-like fold" evidence="4">
    <location>
        <begin position="22"/>
        <end position="112"/>
    </location>
</feature>
<evidence type="ECO:0000259" key="3">
    <source>
        <dbReference type="Pfam" id="PF17171"/>
    </source>
</evidence>
<dbReference type="PANTHER" id="PTHR12289:SF41">
    <property type="entry name" value="FAILED AXON CONNECTIONS-RELATED"/>
    <property type="match status" value="1"/>
</dbReference>
<gene>
    <name evidence="5" type="ORF">VFH_I417760</name>
</gene>
<dbReference type="PANTHER" id="PTHR12289">
    <property type="entry name" value="METAXIN RELATED"/>
    <property type="match status" value="1"/>
</dbReference>
<evidence type="ECO:0000256" key="1">
    <source>
        <dbReference type="SAM" id="MobiDB-lite"/>
    </source>
</evidence>
<feature type="domain" description="Metaxin glutathione S-transferase" evidence="3">
    <location>
        <begin position="165"/>
        <end position="227"/>
    </location>
</feature>
<keyword evidence="6" id="KW-1185">Reference proteome</keyword>
<dbReference type="Pfam" id="PF17172">
    <property type="entry name" value="GST_N_4"/>
    <property type="match status" value="1"/>
</dbReference>
<evidence type="ECO:0008006" key="7">
    <source>
        <dbReference type="Google" id="ProtNLM"/>
    </source>
</evidence>
<evidence type="ECO:0000313" key="5">
    <source>
        <dbReference type="EMBL" id="CAI8589941.1"/>
    </source>
</evidence>
<keyword evidence="2" id="KW-1133">Transmembrane helix</keyword>
<feature type="compositionally biased region" description="Basic residues" evidence="1">
    <location>
        <begin position="260"/>
        <end position="269"/>
    </location>
</feature>
<dbReference type="InterPro" id="IPR033468">
    <property type="entry name" value="Metaxin_GST"/>
</dbReference>
<dbReference type="Proteomes" id="UP001157006">
    <property type="component" value="Chromosome 1L"/>
</dbReference>
<keyword evidence="2" id="KW-0812">Transmembrane</keyword>
<evidence type="ECO:0000313" key="6">
    <source>
        <dbReference type="Proteomes" id="UP001157006"/>
    </source>
</evidence>